<dbReference type="InterPro" id="IPR023410">
    <property type="entry name" value="14-3-3_domain"/>
</dbReference>
<dbReference type="Gene3D" id="1.20.190.20">
    <property type="entry name" value="14-3-3 domain"/>
    <property type="match status" value="1"/>
</dbReference>
<dbReference type="SMART" id="SM00101">
    <property type="entry name" value="14_3_3"/>
    <property type="match status" value="1"/>
</dbReference>
<dbReference type="SUPFAM" id="SSF48445">
    <property type="entry name" value="14-3-3 protein"/>
    <property type="match status" value="1"/>
</dbReference>
<proteinExistence type="inferred from homology"/>
<feature type="domain" description="14-3-3" evidence="2">
    <location>
        <begin position="1"/>
        <end position="188"/>
    </location>
</feature>
<evidence type="ECO:0000313" key="3">
    <source>
        <dbReference type="EMBL" id="KAK7036840.1"/>
    </source>
</evidence>
<dbReference type="Proteomes" id="UP001362999">
    <property type="component" value="Unassembled WGS sequence"/>
</dbReference>
<comment type="similarity">
    <text evidence="1">Belongs to the 14-3-3 family.</text>
</comment>
<reference evidence="3 4" key="1">
    <citation type="journal article" date="2024" name="J Genomics">
        <title>Draft genome sequencing and assembly of Favolaschia claudopus CIRM-BRFM 2984 isolated from oak limbs.</title>
        <authorList>
            <person name="Navarro D."/>
            <person name="Drula E."/>
            <person name="Chaduli D."/>
            <person name="Cazenave R."/>
            <person name="Ahrendt S."/>
            <person name="Wang J."/>
            <person name="Lipzen A."/>
            <person name="Daum C."/>
            <person name="Barry K."/>
            <person name="Grigoriev I.V."/>
            <person name="Favel A."/>
            <person name="Rosso M.N."/>
            <person name="Martin F."/>
        </authorList>
    </citation>
    <scope>NUCLEOTIDE SEQUENCE [LARGE SCALE GENOMIC DNA]</scope>
    <source>
        <strain evidence="3 4">CIRM-BRFM 2984</strain>
    </source>
</reference>
<sequence>KRTSWRVVSGVERENVRVAAHRKGSILLAQRLTQWIEKELTELCDNYLTVIDSLARFAMSPKSSGLIESKVFYNKLKGDINRYLAEFSVDPKRQLSANKSHEPYQFASLMSLELSPATTLRLSLAMNFSIFLYEILNLPDEAYRLAEKAIRDAIEDMDMLSEVNYTRVEESRKVLHRNLTLGGGGERGARCDSLS</sequence>
<evidence type="ECO:0000313" key="4">
    <source>
        <dbReference type="Proteomes" id="UP001362999"/>
    </source>
</evidence>
<name>A0AAW0CCN1_9AGAR</name>
<feature type="non-terminal residue" evidence="3">
    <location>
        <position position="1"/>
    </location>
</feature>
<dbReference type="Pfam" id="PF00244">
    <property type="entry name" value="14-3-3"/>
    <property type="match status" value="1"/>
</dbReference>
<dbReference type="EMBL" id="JAWWNJ010000018">
    <property type="protein sequence ID" value="KAK7036840.1"/>
    <property type="molecule type" value="Genomic_DNA"/>
</dbReference>
<dbReference type="AlphaFoldDB" id="A0AAW0CCN1"/>
<protein>
    <submittedName>
        <fullName evidence="3">14-3-3 domain-containing protein</fullName>
    </submittedName>
</protein>
<comment type="caution">
    <text evidence="3">The sequence shown here is derived from an EMBL/GenBank/DDBJ whole genome shotgun (WGS) entry which is preliminary data.</text>
</comment>
<keyword evidence="4" id="KW-1185">Reference proteome</keyword>
<gene>
    <name evidence="3" type="ORF">R3P38DRAFT_2516728</name>
</gene>
<dbReference type="InterPro" id="IPR000308">
    <property type="entry name" value="14-3-3"/>
</dbReference>
<accession>A0AAW0CCN1</accession>
<dbReference type="PANTHER" id="PTHR18860">
    <property type="entry name" value="14-3-3 PROTEIN"/>
    <property type="match status" value="1"/>
</dbReference>
<evidence type="ECO:0000259" key="2">
    <source>
        <dbReference type="SMART" id="SM00101"/>
    </source>
</evidence>
<evidence type="ECO:0000256" key="1">
    <source>
        <dbReference type="ARBA" id="ARBA00006141"/>
    </source>
</evidence>
<dbReference type="PRINTS" id="PR00305">
    <property type="entry name" value="1433ZETA"/>
</dbReference>
<organism evidence="3 4">
    <name type="scientific">Favolaschia claudopus</name>
    <dbReference type="NCBI Taxonomy" id="2862362"/>
    <lineage>
        <taxon>Eukaryota</taxon>
        <taxon>Fungi</taxon>
        <taxon>Dikarya</taxon>
        <taxon>Basidiomycota</taxon>
        <taxon>Agaricomycotina</taxon>
        <taxon>Agaricomycetes</taxon>
        <taxon>Agaricomycetidae</taxon>
        <taxon>Agaricales</taxon>
        <taxon>Marasmiineae</taxon>
        <taxon>Mycenaceae</taxon>
        <taxon>Favolaschia</taxon>
    </lineage>
</organism>
<dbReference type="InterPro" id="IPR036815">
    <property type="entry name" value="14-3-3_dom_sf"/>
</dbReference>